<sequence length="242" mass="27786">MSQNPTNTRPDEEALVVLLIIAALGFGSMFAVAKTVGKRFAGPALEGNKRGSGNDYEPEESEMQPRLGNDRDGTDTSQNTFSKMKDHSLASRIYTPQEPNPYNNNRTSQPLQASPLLSTQRTHDREQGLSAIRAWEEATTSRIRREKTRKLKRFMLLDQRDINRMQGLEAVRAWEQSTVGRFQQERARRLERLDLLDQEEINQEKGRDVVGGWDQASAREASWRKGVKAVEDWEREQMNRLR</sequence>
<comment type="caution">
    <text evidence="3">The sequence shown here is derived from an EMBL/GenBank/DDBJ whole genome shotgun (WGS) entry which is preliminary data.</text>
</comment>
<keyword evidence="4" id="KW-1185">Reference proteome</keyword>
<proteinExistence type="predicted"/>
<dbReference type="Proteomes" id="UP000664203">
    <property type="component" value="Unassembled WGS sequence"/>
</dbReference>
<keyword evidence="2" id="KW-1133">Transmembrane helix</keyword>
<feature type="region of interest" description="Disordered" evidence="1">
    <location>
        <begin position="42"/>
        <end position="123"/>
    </location>
</feature>
<name>A0A8H3I946_9LECA</name>
<reference evidence="3" key="1">
    <citation type="submission" date="2021-03" db="EMBL/GenBank/DDBJ databases">
        <authorList>
            <person name="Tagirdzhanova G."/>
        </authorList>
    </citation>
    <scope>NUCLEOTIDE SEQUENCE</scope>
</reference>
<accession>A0A8H3I946</accession>
<evidence type="ECO:0000256" key="2">
    <source>
        <dbReference type="SAM" id="Phobius"/>
    </source>
</evidence>
<dbReference type="EMBL" id="CAJPDR010000025">
    <property type="protein sequence ID" value="CAF9907865.1"/>
    <property type="molecule type" value="Genomic_DNA"/>
</dbReference>
<evidence type="ECO:0000313" key="4">
    <source>
        <dbReference type="Proteomes" id="UP000664203"/>
    </source>
</evidence>
<gene>
    <name evidence="3" type="ORF">ALECFALPRED_004025</name>
</gene>
<feature type="transmembrane region" description="Helical" evidence="2">
    <location>
        <begin position="14"/>
        <end position="33"/>
    </location>
</feature>
<keyword evidence="2" id="KW-0472">Membrane</keyword>
<evidence type="ECO:0000313" key="3">
    <source>
        <dbReference type="EMBL" id="CAF9907865.1"/>
    </source>
</evidence>
<feature type="compositionally biased region" description="Polar residues" evidence="1">
    <location>
        <begin position="100"/>
        <end position="120"/>
    </location>
</feature>
<dbReference type="AlphaFoldDB" id="A0A8H3I946"/>
<organism evidence="3 4">
    <name type="scientific">Alectoria fallacina</name>
    <dbReference type="NCBI Taxonomy" id="1903189"/>
    <lineage>
        <taxon>Eukaryota</taxon>
        <taxon>Fungi</taxon>
        <taxon>Dikarya</taxon>
        <taxon>Ascomycota</taxon>
        <taxon>Pezizomycotina</taxon>
        <taxon>Lecanoromycetes</taxon>
        <taxon>OSLEUM clade</taxon>
        <taxon>Lecanoromycetidae</taxon>
        <taxon>Lecanorales</taxon>
        <taxon>Lecanorineae</taxon>
        <taxon>Parmeliaceae</taxon>
        <taxon>Alectoria</taxon>
    </lineage>
</organism>
<dbReference type="OrthoDB" id="10345211at2759"/>
<evidence type="ECO:0000256" key="1">
    <source>
        <dbReference type="SAM" id="MobiDB-lite"/>
    </source>
</evidence>
<protein>
    <submittedName>
        <fullName evidence="3">Uncharacterized protein</fullName>
    </submittedName>
</protein>
<keyword evidence="2" id="KW-0812">Transmembrane</keyword>